<protein>
    <recommendedName>
        <fullName evidence="3">Nuclease-related domain-containing protein</fullName>
    </recommendedName>
</protein>
<evidence type="ECO:0000313" key="1">
    <source>
        <dbReference type="EMBL" id="SNR30823.1"/>
    </source>
</evidence>
<keyword evidence="2" id="KW-1185">Reference proteome</keyword>
<evidence type="ECO:0008006" key="3">
    <source>
        <dbReference type="Google" id="ProtNLM"/>
    </source>
</evidence>
<organism evidence="1 2">
    <name type="scientific">Hymenobacter mucosus</name>
    <dbReference type="NCBI Taxonomy" id="1411120"/>
    <lineage>
        <taxon>Bacteria</taxon>
        <taxon>Pseudomonadati</taxon>
        <taxon>Bacteroidota</taxon>
        <taxon>Cytophagia</taxon>
        <taxon>Cytophagales</taxon>
        <taxon>Hymenobacteraceae</taxon>
        <taxon>Hymenobacter</taxon>
    </lineage>
</organism>
<sequence>MKFNITQDSTRLKELVSRFNSKTFIAEIIELITHIQAPRIPFHPFQGLDSPFRQLSFLAALNLSSDPSLEEAPRKISDDEWKEIVVQSIKVRAGYYDELLPKEDDDNEQFYSFYKTSMPVFNDYFDTGNLNFEEQEIERIQALFSPFEDTINEALGLTPKEFIEIYHEIDLQLFNNANLSLQLLKESETAKAFWDDMLVSKTSPRNWKYTGNDQSIIKLMNYFQDNSIKYTIHKSKLLDSFPKNKINSFLSILTIDRTLDEKYLYYTQPNKVLLKPIYNINNEDYLIIGKKQILHAIFRILHNTVDMSNKRESYFSFRGNWLQDKTEELLRRYFGKEARIYNEYKVDGKAHDILLLHKSLALIIENKAHQEVQFSGVPNTLNIYKQYFSRFKKSIQDGYDQCWRIKENFFFDDNFTINDLKNNPIASVKTKSYRDVFSVIITLDKFRGPQINTANLLKLNEDDDAYPLSISIDDFEVLLLTFKKLKITAVGRFIHFLRLREQLQGRLDSNDELEVWGSFIQTKRFKIPEDPKMHFQTNPFMTEIFDREYETGLGFKNEKHYKEKRQRKYLILNSVNNRIV</sequence>
<accession>A0A238VAX5</accession>
<dbReference type="Proteomes" id="UP000198310">
    <property type="component" value="Unassembled WGS sequence"/>
</dbReference>
<dbReference type="EMBL" id="FZNS01000001">
    <property type="protein sequence ID" value="SNR30823.1"/>
    <property type="molecule type" value="Genomic_DNA"/>
</dbReference>
<gene>
    <name evidence="1" type="ORF">SAMN06269173_101312</name>
</gene>
<proteinExistence type="predicted"/>
<evidence type="ECO:0000313" key="2">
    <source>
        <dbReference type="Proteomes" id="UP000198310"/>
    </source>
</evidence>
<dbReference type="AlphaFoldDB" id="A0A238VAX5"/>
<dbReference type="RefSeq" id="WP_089331429.1">
    <property type="nucleotide sequence ID" value="NZ_FZNS01000001.1"/>
</dbReference>
<name>A0A238VAX5_9BACT</name>
<reference evidence="2" key="1">
    <citation type="submission" date="2017-06" db="EMBL/GenBank/DDBJ databases">
        <authorList>
            <person name="Varghese N."/>
            <person name="Submissions S."/>
        </authorList>
    </citation>
    <scope>NUCLEOTIDE SEQUENCE [LARGE SCALE GENOMIC DNA]</scope>
    <source>
        <strain evidence="2">DSM 28041</strain>
    </source>
</reference>